<reference evidence="1" key="1">
    <citation type="submission" date="2025-08" db="UniProtKB">
        <authorList>
            <consortium name="RefSeq"/>
        </authorList>
    </citation>
    <scope>IDENTIFICATION</scope>
    <source>
        <tissue evidence="1">Whole insect</tissue>
    </source>
</reference>
<proteinExistence type="predicted"/>
<accession>A0A6P7FVB4</accession>
<dbReference type="RefSeq" id="XP_028138687.1">
    <property type="nucleotide sequence ID" value="XM_028282886.1"/>
</dbReference>
<dbReference type="AlphaFoldDB" id="A0A6P7FVB4"/>
<name>A0A6P7FVB4_DIAVI</name>
<gene>
    <name evidence="1" type="primary">LOC114333059</name>
</gene>
<dbReference type="InParanoid" id="A0A6P7FVB4"/>
<sequence>MPLRKSAKKRLWMSSKRVSTRSLNRKRQKILKDRASTSGQLQLLEVEDDLNLQHNNMASSTPAIENYTEESNNFIDVDNVDNIYNSSVDNYTVEAVLRGVQYLSENKVDFDNSQLRHEENSNSGANLFENSNSGTDLCDNSNNRTDFCDISNYVNKQLKQVVVSNLLLNAF</sequence>
<evidence type="ECO:0000313" key="1">
    <source>
        <dbReference type="RefSeq" id="XP_028138687.1"/>
    </source>
</evidence>
<organism evidence="1">
    <name type="scientific">Diabrotica virgifera virgifera</name>
    <name type="common">western corn rootworm</name>
    <dbReference type="NCBI Taxonomy" id="50390"/>
    <lineage>
        <taxon>Eukaryota</taxon>
        <taxon>Metazoa</taxon>
        <taxon>Ecdysozoa</taxon>
        <taxon>Arthropoda</taxon>
        <taxon>Hexapoda</taxon>
        <taxon>Insecta</taxon>
        <taxon>Pterygota</taxon>
        <taxon>Neoptera</taxon>
        <taxon>Endopterygota</taxon>
        <taxon>Coleoptera</taxon>
        <taxon>Polyphaga</taxon>
        <taxon>Cucujiformia</taxon>
        <taxon>Chrysomeloidea</taxon>
        <taxon>Chrysomelidae</taxon>
        <taxon>Galerucinae</taxon>
        <taxon>Diabroticina</taxon>
        <taxon>Diabroticites</taxon>
        <taxon>Diabrotica</taxon>
    </lineage>
</organism>
<protein>
    <submittedName>
        <fullName evidence="1">Uncharacterized protein LOC114333059</fullName>
    </submittedName>
</protein>